<dbReference type="InterPro" id="IPR050984">
    <property type="entry name" value="Gfo/Idh/MocA_domain"/>
</dbReference>
<accession>A0A9D9NCZ2</accession>
<reference evidence="5" key="2">
    <citation type="journal article" date="2021" name="PeerJ">
        <title>Extensive microbial diversity within the chicken gut microbiome revealed by metagenomics and culture.</title>
        <authorList>
            <person name="Gilroy R."/>
            <person name="Ravi A."/>
            <person name="Getino M."/>
            <person name="Pursley I."/>
            <person name="Horton D.L."/>
            <person name="Alikhan N.F."/>
            <person name="Baker D."/>
            <person name="Gharbi K."/>
            <person name="Hall N."/>
            <person name="Watson M."/>
            <person name="Adriaenssens E.M."/>
            <person name="Foster-Nyarko E."/>
            <person name="Jarju S."/>
            <person name="Secka A."/>
            <person name="Antonio M."/>
            <person name="Oren A."/>
            <person name="Chaudhuri R.R."/>
            <person name="La Ragione R."/>
            <person name="Hildebrand F."/>
            <person name="Pallen M.J."/>
        </authorList>
    </citation>
    <scope>NUCLEOTIDE SEQUENCE</scope>
    <source>
        <strain evidence="5">14700</strain>
    </source>
</reference>
<feature type="domain" description="GFO/IDH/MocA-like oxidoreductase" evidence="4">
    <location>
        <begin position="134"/>
        <end position="246"/>
    </location>
</feature>
<dbReference type="SUPFAM" id="SSF55347">
    <property type="entry name" value="Glyceraldehyde-3-phosphate dehydrogenase-like, C-terminal domain"/>
    <property type="match status" value="1"/>
</dbReference>
<keyword evidence="2" id="KW-0560">Oxidoreductase</keyword>
<dbReference type="EMBL" id="JADIMF010000057">
    <property type="protein sequence ID" value="MBO8468843.1"/>
    <property type="molecule type" value="Genomic_DNA"/>
</dbReference>
<comment type="similarity">
    <text evidence="1">Belongs to the Gfo/Idh/MocA family.</text>
</comment>
<dbReference type="InterPro" id="IPR000683">
    <property type="entry name" value="Gfo/Idh/MocA-like_OxRdtase_N"/>
</dbReference>
<dbReference type="PANTHER" id="PTHR22604">
    <property type="entry name" value="OXIDOREDUCTASES"/>
    <property type="match status" value="1"/>
</dbReference>
<name>A0A9D9NCZ2_9SPIO</name>
<feature type="domain" description="Gfo/Idh/MocA-like oxidoreductase N-terminal" evidence="3">
    <location>
        <begin position="2"/>
        <end position="118"/>
    </location>
</feature>
<gene>
    <name evidence="5" type="ORF">IAA72_03555</name>
</gene>
<dbReference type="SUPFAM" id="SSF51735">
    <property type="entry name" value="NAD(P)-binding Rossmann-fold domains"/>
    <property type="match status" value="1"/>
</dbReference>
<organism evidence="5 6">
    <name type="scientific">Candidatus Ornithospirochaeta stercoravium</name>
    <dbReference type="NCBI Taxonomy" id="2840897"/>
    <lineage>
        <taxon>Bacteria</taxon>
        <taxon>Pseudomonadati</taxon>
        <taxon>Spirochaetota</taxon>
        <taxon>Spirochaetia</taxon>
        <taxon>Spirochaetales</taxon>
        <taxon>Spirochaetaceae</taxon>
        <taxon>Spirochaetaceae incertae sedis</taxon>
        <taxon>Candidatus Ornithospirochaeta</taxon>
    </lineage>
</organism>
<evidence type="ECO:0000259" key="3">
    <source>
        <dbReference type="Pfam" id="PF01408"/>
    </source>
</evidence>
<dbReference type="GO" id="GO:0000166">
    <property type="term" value="F:nucleotide binding"/>
    <property type="evidence" value="ECO:0007669"/>
    <property type="project" value="InterPro"/>
</dbReference>
<evidence type="ECO:0000256" key="1">
    <source>
        <dbReference type="ARBA" id="ARBA00010928"/>
    </source>
</evidence>
<dbReference type="Gene3D" id="3.40.50.720">
    <property type="entry name" value="NAD(P)-binding Rossmann-like Domain"/>
    <property type="match status" value="1"/>
</dbReference>
<evidence type="ECO:0000313" key="5">
    <source>
        <dbReference type="EMBL" id="MBO8468843.1"/>
    </source>
</evidence>
<proteinExistence type="inferred from homology"/>
<reference evidence="5" key="1">
    <citation type="submission" date="2020-10" db="EMBL/GenBank/DDBJ databases">
        <authorList>
            <person name="Gilroy R."/>
        </authorList>
    </citation>
    <scope>NUCLEOTIDE SEQUENCE</scope>
    <source>
        <strain evidence="5">14700</strain>
    </source>
</reference>
<dbReference type="PANTHER" id="PTHR22604:SF105">
    <property type="entry name" value="TRANS-1,2-DIHYDROBENZENE-1,2-DIOL DEHYDROGENASE"/>
    <property type="match status" value="1"/>
</dbReference>
<evidence type="ECO:0000259" key="4">
    <source>
        <dbReference type="Pfam" id="PF22725"/>
    </source>
</evidence>
<sequence length="329" mass="36392">MLRIGIIGCGGIAHKLAAVMNAMPETVKLEAAASRSLDKAQAFCEEFGIKKAYGSYEELYNDKDVDLVYVATPHSHHKEEMIDILNHGKHILAEKAFCINEREAEEVFALAKEKNLYVAEAMWTRYMPSRKIINDIIKEGTIGRVTSVTADLSYSILHKDRIANPELGGGALMDIGVYPINFVLMALEGDEIASMSGLAVKSEKNIDIREIIALTFASGATASITADAETNSNRTGFINGTNGYIEVKNVNNPEEIKVYTSDRPPLLAKTIKITHLINGYEYEIAEAAKMIAEGKIESESMPWHETLRVLRLTDAMRRIWGIKLGSELN</sequence>
<dbReference type="Proteomes" id="UP000810292">
    <property type="component" value="Unassembled WGS sequence"/>
</dbReference>
<protein>
    <submittedName>
        <fullName evidence="5">Gfo/Idh/MocA family oxidoreductase</fullName>
    </submittedName>
</protein>
<evidence type="ECO:0000256" key="2">
    <source>
        <dbReference type="ARBA" id="ARBA00023002"/>
    </source>
</evidence>
<dbReference type="InterPro" id="IPR055170">
    <property type="entry name" value="GFO_IDH_MocA-like_dom"/>
</dbReference>
<dbReference type="AlphaFoldDB" id="A0A9D9NCZ2"/>
<dbReference type="GO" id="GO:0016491">
    <property type="term" value="F:oxidoreductase activity"/>
    <property type="evidence" value="ECO:0007669"/>
    <property type="project" value="UniProtKB-KW"/>
</dbReference>
<dbReference type="Pfam" id="PF01408">
    <property type="entry name" value="GFO_IDH_MocA"/>
    <property type="match status" value="1"/>
</dbReference>
<dbReference type="Pfam" id="PF22725">
    <property type="entry name" value="GFO_IDH_MocA_C3"/>
    <property type="match status" value="1"/>
</dbReference>
<comment type="caution">
    <text evidence="5">The sequence shown here is derived from an EMBL/GenBank/DDBJ whole genome shotgun (WGS) entry which is preliminary data.</text>
</comment>
<evidence type="ECO:0000313" key="6">
    <source>
        <dbReference type="Proteomes" id="UP000810292"/>
    </source>
</evidence>
<dbReference type="InterPro" id="IPR036291">
    <property type="entry name" value="NAD(P)-bd_dom_sf"/>
</dbReference>
<dbReference type="Gene3D" id="3.30.360.10">
    <property type="entry name" value="Dihydrodipicolinate Reductase, domain 2"/>
    <property type="match status" value="1"/>
</dbReference>